<protein>
    <recommendedName>
        <fullName evidence="1">RNase H type-1 domain-containing protein</fullName>
    </recommendedName>
</protein>
<feature type="domain" description="RNase H type-1" evidence="1">
    <location>
        <begin position="77"/>
        <end position="111"/>
    </location>
</feature>
<dbReference type="EMBL" id="JAGKQM010000017">
    <property type="protein sequence ID" value="KAH0870689.1"/>
    <property type="molecule type" value="Genomic_DNA"/>
</dbReference>
<name>A0ABQ7YS79_BRANA</name>
<keyword evidence="3" id="KW-1185">Reference proteome</keyword>
<dbReference type="Proteomes" id="UP000824890">
    <property type="component" value="Unassembled WGS sequence"/>
</dbReference>
<proteinExistence type="predicted"/>
<gene>
    <name evidence="2" type="ORF">HID58_077711</name>
</gene>
<dbReference type="Pfam" id="PF13456">
    <property type="entry name" value="RVT_3"/>
    <property type="match status" value="1"/>
</dbReference>
<evidence type="ECO:0000313" key="2">
    <source>
        <dbReference type="EMBL" id="KAH0870689.1"/>
    </source>
</evidence>
<reference evidence="2 3" key="1">
    <citation type="submission" date="2021-05" db="EMBL/GenBank/DDBJ databases">
        <title>Genome Assembly of Synthetic Allotetraploid Brassica napus Reveals Homoeologous Exchanges between Subgenomes.</title>
        <authorList>
            <person name="Davis J.T."/>
        </authorList>
    </citation>
    <scope>NUCLEOTIDE SEQUENCE [LARGE SCALE GENOMIC DNA]</scope>
    <source>
        <strain evidence="3">cv. Da-Ae</strain>
        <tissue evidence="2">Seedling</tissue>
    </source>
</reference>
<organism evidence="2 3">
    <name type="scientific">Brassica napus</name>
    <name type="common">Rape</name>
    <dbReference type="NCBI Taxonomy" id="3708"/>
    <lineage>
        <taxon>Eukaryota</taxon>
        <taxon>Viridiplantae</taxon>
        <taxon>Streptophyta</taxon>
        <taxon>Embryophyta</taxon>
        <taxon>Tracheophyta</taxon>
        <taxon>Spermatophyta</taxon>
        <taxon>Magnoliopsida</taxon>
        <taxon>eudicotyledons</taxon>
        <taxon>Gunneridae</taxon>
        <taxon>Pentapetalae</taxon>
        <taxon>rosids</taxon>
        <taxon>malvids</taxon>
        <taxon>Brassicales</taxon>
        <taxon>Brassicaceae</taxon>
        <taxon>Brassiceae</taxon>
        <taxon>Brassica</taxon>
    </lineage>
</organism>
<sequence length="120" mass="13399">MVTDFSCWIFNSLASPLTSNGFQFQKPVYSVLIAEGLARSSFLRPILSASLKFSFNQTRKLIIAINLIIKLMSLYGILSDIESLSSIFDFCIFTFISRKHNKHADSLAKTCVYNCVSTAA</sequence>
<dbReference type="InterPro" id="IPR002156">
    <property type="entry name" value="RNaseH_domain"/>
</dbReference>
<evidence type="ECO:0000313" key="3">
    <source>
        <dbReference type="Proteomes" id="UP000824890"/>
    </source>
</evidence>
<evidence type="ECO:0000259" key="1">
    <source>
        <dbReference type="Pfam" id="PF13456"/>
    </source>
</evidence>
<accession>A0ABQ7YS79</accession>
<comment type="caution">
    <text evidence="2">The sequence shown here is derived from an EMBL/GenBank/DDBJ whole genome shotgun (WGS) entry which is preliminary data.</text>
</comment>